<sequence>MHCSLTYCAENKFEWPFCETRETESDCGKDGYVFIATMDGNITALDFNFGFKCWSIVLDPKGFLSSTLSKLKVWENGTQVWIVPSLDGHMFKYDKMKLEPFSFNSEHLVNHAFIIDSSSSITGGKFKVIYGLNRHTGQLEQLDSKNQCPINSSVGKGGKKGGKEQEIAERTQNPVGAFYWLGKSGRKR</sequence>
<protein>
    <submittedName>
        <fullName evidence="1">Eukaryotic translation initiation factor 2-alpha kinase 3</fullName>
    </submittedName>
</protein>
<keyword evidence="2" id="KW-1185">Reference proteome</keyword>
<keyword evidence="1" id="KW-0808">Transferase</keyword>
<keyword evidence="1" id="KW-0418">Kinase</keyword>
<accession>A0AAV4RJE8</accession>
<dbReference type="SUPFAM" id="SSF50998">
    <property type="entry name" value="Quinoprotein alcohol dehydrogenase-like"/>
    <property type="match status" value="1"/>
</dbReference>
<comment type="caution">
    <text evidence="1">The sequence shown here is derived from an EMBL/GenBank/DDBJ whole genome shotgun (WGS) entry which is preliminary data.</text>
</comment>
<evidence type="ECO:0000313" key="1">
    <source>
        <dbReference type="EMBL" id="GIY22099.1"/>
    </source>
</evidence>
<gene>
    <name evidence="1" type="primary">EIF2AK3</name>
    <name evidence="1" type="ORF">CDAR_222941</name>
</gene>
<reference evidence="1 2" key="1">
    <citation type="submission" date="2021-06" db="EMBL/GenBank/DDBJ databases">
        <title>Caerostris darwini draft genome.</title>
        <authorList>
            <person name="Kono N."/>
            <person name="Arakawa K."/>
        </authorList>
    </citation>
    <scope>NUCLEOTIDE SEQUENCE [LARGE SCALE GENOMIC DNA]</scope>
</reference>
<dbReference type="EMBL" id="BPLQ01006402">
    <property type="protein sequence ID" value="GIY22099.1"/>
    <property type="molecule type" value="Genomic_DNA"/>
</dbReference>
<dbReference type="GO" id="GO:0003743">
    <property type="term" value="F:translation initiation factor activity"/>
    <property type="evidence" value="ECO:0007669"/>
    <property type="project" value="UniProtKB-KW"/>
</dbReference>
<dbReference type="GO" id="GO:0016301">
    <property type="term" value="F:kinase activity"/>
    <property type="evidence" value="ECO:0007669"/>
    <property type="project" value="UniProtKB-KW"/>
</dbReference>
<dbReference type="InterPro" id="IPR011047">
    <property type="entry name" value="Quinoprotein_ADH-like_sf"/>
</dbReference>
<keyword evidence="1" id="KW-0648">Protein biosynthesis</keyword>
<organism evidence="1 2">
    <name type="scientific">Caerostris darwini</name>
    <dbReference type="NCBI Taxonomy" id="1538125"/>
    <lineage>
        <taxon>Eukaryota</taxon>
        <taxon>Metazoa</taxon>
        <taxon>Ecdysozoa</taxon>
        <taxon>Arthropoda</taxon>
        <taxon>Chelicerata</taxon>
        <taxon>Arachnida</taxon>
        <taxon>Araneae</taxon>
        <taxon>Araneomorphae</taxon>
        <taxon>Entelegynae</taxon>
        <taxon>Araneoidea</taxon>
        <taxon>Araneidae</taxon>
        <taxon>Caerostris</taxon>
    </lineage>
</organism>
<dbReference type="AlphaFoldDB" id="A0AAV4RJE8"/>
<name>A0AAV4RJE8_9ARAC</name>
<proteinExistence type="predicted"/>
<keyword evidence="1" id="KW-0396">Initiation factor</keyword>
<evidence type="ECO:0000313" key="2">
    <source>
        <dbReference type="Proteomes" id="UP001054837"/>
    </source>
</evidence>
<dbReference type="Proteomes" id="UP001054837">
    <property type="component" value="Unassembled WGS sequence"/>
</dbReference>